<protein>
    <submittedName>
        <fullName evidence="1">Uncharacterized protein</fullName>
    </submittedName>
</protein>
<evidence type="ECO:0000313" key="2">
    <source>
        <dbReference type="Proteomes" id="UP001153332"/>
    </source>
</evidence>
<reference evidence="1" key="1">
    <citation type="submission" date="2022-12" db="EMBL/GenBank/DDBJ databases">
        <title>Genome Sequence of Lasiodiplodia mahajangana.</title>
        <authorList>
            <person name="Buettner E."/>
        </authorList>
    </citation>
    <scope>NUCLEOTIDE SEQUENCE</scope>
    <source>
        <strain evidence="1">VT137</strain>
    </source>
</reference>
<evidence type="ECO:0000313" key="1">
    <source>
        <dbReference type="EMBL" id="KAJ8131973.1"/>
    </source>
</evidence>
<dbReference type="EMBL" id="JAPUUL010000198">
    <property type="protein sequence ID" value="KAJ8131973.1"/>
    <property type="molecule type" value="Genomic_DNA"/>
</dbReference>
<dbReference type="Proteomes" id="UP001153332">
    <property type="component" value="Unassembled WGS sequence"/>
</dbReference>
<comment type="caution">
    <text evidence="1">The sequence shown here is derived from an EMBL/GenBank/DDBJ whole genome shotgun (WGS) entry which is preliminary data.</text>
</comment>
<organism evidence="1 2">
    <name type="scientific">Lasiodiplodia mahajangana</name>
    <dbReference type="NCBI Taxonomy" id="1108764"/>
    <lineage>
        <taxon>Eukaryota</taxon>
        <taxon>Fungi</taxon>
        <taxon>Dikarya</taxon>
        <taxon>Ascomycota</taxon>
        <taxon>Pezizomycotina</taxon>
        <taxon>Dothideomycetes</taxon>
        <taxon>Dothideomycetes incertae sedis</taxon>
        <taxon>Botryosphaeriales</taxon>
        <taxon>Botryosphaeriaceae</taxon>
        <taxon>Lasiodiplodia</taxon>
    </lineage>
</organism>
<sequence>MPSLREPLRKCHDGAAIDGDQPSTYNKIQLDKDSIQLRVDLGAFTTHSSPRTHTGHMDGCNDRYKDHYEKHNCDNPTQCPSNSIMSKAGRAPQQPLVSSSPETDERTGSSVSLTSQPSTTDGSDVPTLDFSKAKRPPHEYMHKRGGHSGFSMLSSTASPVL</sequence>
<keyword evidence="2" id="KW-1185">Reference proteome</keyword>
<proteinExistence type="predicted"/>
<gene>
    <name evidence="1" type="ORF">O1611_g1653</name>
</gene>
<accession>A0ACC2JWU2</accession>
<name>A0ACC2JWU2_9PEZI</name>